<evidence type="ECO:0000313" key="2">
    <source>
        <dbReference type="EMBL" id="GFO42576.1"/>
    </source>
</evidence>
<feature type="compositionally biased region" description="Polar residues" evidence="1">
    <location>
        <begin position="97"/>
        <end position="108"/>
    </location>
</feature>
<dbReference type="AlphaFoldDB" id="A0AAV4DEL5"/>
<accession>A0AAV4DEL5</accession>
<name>A0AAV4DEL5_9GAST</name>
<reference evidence="2 3" key="1">
    <citation type="journal article" date="2021" name="Elife">
        <title>Chloroplast acquisition without the gene transfer in kleptoplastic sea slugs, Plakobranchus ocellatus.</title>
        <authorList>
            <person name="Maeda T."/>
            <person name="Takahashi S."/>
            <person name="Yoshida T."/>
            <person name="Shimamura S."/>
            <person name="Takaki Y."/>
            <person name="Nagai Y."/>
            <person name="Toyoda A."/>
            <person name="Suzuki Y."/>
            <person name="Arimoto A."/>
            <person name="Ishii H."/>
            <person name="Satoh N."/>
            <person name="Nishiyama T."/>
            <person name="Hasebe M."/>
            <person name="Maruyama T."/>
            <person name="Minagawa J."/>
            <person name="Obokata J."/>
            <person name="Shigenobu S."/>
        </authorList>
    </citation>
    <scope>NUCLEOTIDE SEQUENCE [LARGE SCALE GENOMIC DNA]</scope>
</reference>
<keyword evidence="3" id="KW-1185">Reference proteome</keyword>
<organism evidence="2 3">
    <name type="scientific">Plakobranchus ocellatus</name>
    <dbReference type="NCBI Taxonomy" id="259542"/>
    <lineage>
        <taxon>Eukaryota</taxon>
        <taxon>Metazoa</taxon>
        <taxon>Spiralia</taxon>
        <taxon>Lophotrochozoa</taxon>
        <taxon>Mollusca</taxon>
        <taxon>Gastropoda</taxon>
        <taxon>Heterobranchia</taxon>
        <taxon>Euthyneura</taxon>
        <taxon>Panpulmonata</taxon>
        <taxon>Sacoglossa</taxon>
        <taxon>Placobranchoidea</taxon>
        <taxon>Plakobranchidae</taxon>
        <taxon>Plakobranchus</taxon>
    </lineage>
</organism>
<evidence type="ECO:0000313" key="3">
    <source>
        <dbReference type="Proteomes" id="UP000735302"/>
    </source>
</evidence>
<dbReference type="EMBL" id="BLXT01007807">
    <property type="protein sequence ID" value="GFO42576.1"/>
    <property type="molecule type" value="Genomic_DNA"/>
</dbReference>
<proteinExistence type="predicted"/>
<comment type="caution">
    <text evidence="2">The sequence shown here is derived from an EMBL/GenBank/DDBJ whole genome shotgun (WGS) entry which is preliminary data.</text>
</comment>
<feature type="region of interest" description="Disordered" evidence="1">
    <location>
        <begin position="87"/>
        <end position="114"/>
    </location>
</feature>
<evidence type="ECO:0000256" key="1">
    <source>
        <dbReference type="SAM" id="MobiDB-lite"/>
    </source>
</evidence>
<protein>
    <submittedName>
        <fullName evidence="2">Uncharacterized protein</fullName>
    </submittedName>
</protein>
<dbReference type="Proteomes" id="UP000735302">
    <property type="component" value="Unassembled WGS sequence"/>
</dbReference>
<gene>
    <name evidence="2" type="ORF">PoB_006908100</name>
</gene>
<sequence length="132" mass="14933">MKSAIKEVPISLMCYHNTSADWLNYTLFQLEKKATTSTSSVTPPALTNIRRRRPQPVPVELGLLLKPLQTSGEEGYNQYQQCYSSSPYKHQEKKAKTSTSSVTPSALTNIRRRRPQPVPAVLLFQPLQTSRE</sequence>